<reference evidence="3 4" key="1">
    <citation type="submission" date="2019-12" db="EMBL/GenBank/DDBJ databases">
        <title>Genomic-based taxomic classification of the family Erythrobacteraceae.</title>
        <authorList>
            <person name="Xu L."/>
        </authorList>
    </citation>
    <scope>NUCLEOTIDE SEQUENCE [LARGE SCALE GENOMIC DNA]</scope>
    <source>
        <strain evidence="3 4">DSM 18604</strain>
    </source>
</reference>
<dbReference type="OrthoDB" id="7566477at2"/>
<evidence type="ECO:0000256" key="2">
    <source>
        <dbReference type="SAM" id="SignalP"/>
    </source>
</evidence>
<feature type="chain" id="PRO_5032960129" description="Tetratricopeptide repeat protein" evidence="2">
    <location>
        <begin position="21"/>
        <end position="291"/>
    </location>
</feature>
<dbReference type="Gene3D" id="1.25.40.10">
    <property type="entry name" value="Tetratricopeptide repeat domain"/>
    <property type="match status" value="1"/>
</dbReference>
<sequence>MSISLPLAMLAPLLLLQSTAGGVPGSSSAPLPQDIGRDDTTLPPMRRRIQAKPTIEQDRLSVCLDNSRRDPATAIVNASTWLAEVTGAERSFPQQCLGMAYVSLLRWDAAENAFLAARNFKLDDDHVNRARLAGMAGNAAMAASHAQEALNAFDLAIGDAEKAGDTVLAGTLSADRARALVQLNRDSDAETALNKAITDAPQNPTGWLLLATLERREGKLAEAAEHIRTAGGLAPHDPAIALEAGVIAALAGDDDTARKNWHAVIDMAASDSAEATNAKAYLAQLKQEDQP</sequence>
<evidence type="ECO:0000256" key="1">
    <source>
        <dbReference type="SAM" id="MobiDB-lite"/>
    </source>
</evidence>
<proteinExistence type="predicted"/>
<feature type="region of interest" description="Disordered" evidence="1">
    <location>
        <begin position="25"/>
        <end position="47"/>
    </location>
</feature>
<keyword evidence="4" id="KW-1185">Reference proteome</keyword>
<dbReference type="SUPFAM" id="SSF48452">
    <property type="entry name" value="TPR-like"/>
    <property type="match status" value="1"/>
</dbReference>
<protein>
    <recommendedName>
        <fullName evidence="5">Tetratricopeptide repeat protein</fullName>
    </recommendedName>
</protein>
<dbReference type="Proteomes" id="UP000460561">
    <property type="component" value="Unassembled WGS sequence"/>
</dbReference>
<keyword evidence="2" id="KW-0732">Signal</keyword>
<dbReference type="EMBL" id="WTYQ01000003">
    <property type="protein sequence ID" value="MXP26371.1"/>
    <property type="molecule type" value="Genomic_DNA"/>
</dbReference>
<evidence type="ECO:0008006" key="5">
    <source>
        <dbReference type="Google" id="ProtNLM"/>
    </source>
</evidence>
<dbReference type="AlphaFoldDB" id="A0A845ABJ8"/>
<dbReference type="RefSeq" id="WP_160739552.1">
    <property type="nucleotide sequence ID" value="NZ_WTYQ01000003.1"/>
</dbReference>
<dbReference type="InterPro" id="IPR011990">
    <property type="entry name" value="TPR-like_helical_dom_sf"/>
</dbReference>
<gene>
    <name evidence="3" type="ORF">GRI39_10010</name>
</gene>
<accession>A0A845ABJ8</accession>
<evidence type="ECO:0000313" key="3">
    <source>
        <dbReference type="EMBL" id="MXP26371.1"/>
    </source>
</evidence>
<comment type="caution">
    <text evidence="3">The sequence shown here is derived from an EMBL/GenBank/DDBJ whole genome shotgun (WGS) entry which is preliminary data.</text>
</comment>
<feature type="signal peptide" evidence="2">
    <location>
        <begin position="1"/>
        <end position="20"/>
    </location>
</feature>
<dbReference type="Pfam" id="PF13432">
    <property type="entry name" value="TPR_16"/>
    <property type="match status" value="1"/>
</dbReference>
<organism evidence="3 4">
    <name type="scientific">Altericroceibacterium indicum</name>
    <dbReference type="NCBI Taxonomy" id="374177"/>
    <lineage>
        <taxon>Bacteria</taxon>
        <taxon>Pseudomonadati</taxon>
        <taxon>Pseudomonadota</taxon>
        <taxon>Alphaproteobacteria</taxon>
        <taxon>Sphingomonadales</taxon>
        <taxon>Erythrobacteraceae</taxon>
        <taxon>Altericroceibacterium</taxon>
    </lineage>
</organism>
<name>A0A845ABJ8_9SPHN</name>
<evidence type="ECO:0000313" key="4">
    <source>
        <dbReference type="Proteomes" id="UP000460561"/>
    </source>
</evidence>